<keyword evidence="3" id="KW-1185">Reference proteome</keyword>
<accession>A0A1V9XZ72</accession>
<comment type="similarity">
    <text evidence="1">Belongs to the TTC36 family.</text>
</comment>
<evidence type="ECO:0000256" key="1">
    <source>
        <dbReference type="ARBA" id="ARBA00006995"/>
    </source>
</evidence>
<comment type="caution">
    <text evidence="2">The sequence shown here is derived from an EMBL/GenBank/DDBJ whole genome shotgun (WGS) entry which is preliminary data.</text>
</comment>
<gene>
    <name evidence="2" type="ORF">BIW11_06172</name>
</gene>
<evidence type="ECO:0000313" key="3">
    <source>
        <dbReference type="Proteomes" id="UP000192247"/>
    </source>
</evidence>
<evidence type="ECO:0000313" key="2">
    <source>
        <dbReference type="EMBL" id="OQR78796.1"/>
    </source>
</evidence>
<dbReference type="OrthoDB" id="539634at2759"/>
<dbReference type="PANTHER" id="PTHR21405:SF0">
    <property type="entry name" value="TETRATRICOPEPTIDE REPEAT PROTEIN 36"/>
    <property type="match status" value="1"/>
</dbReference>
<dbReference type="AlphaFoldDB" id="A0A1V9XZ72"/>
<dbReference type="InterPro" id="IPR038906">
    <property type="entry name" value="TTC36"/>
</dbReference>
<name>A0A1V9XZ72_9ACAR</name>
<sequence>MSCPNDQAVLEALFNPLLVEVPIEIDSEDAEEDTWKPSAEEVRAVALAEAGQHEEALQLLGKLLNRSSSNHEKASLLNDRAQVQRLLGNLSGAAKDLDAALVLGVNRKAQRQALAQKALLERLSGRREVAQALLQRSAALGSIFARSQLEAEPTNPYAKLCNQMVQKMFAELGADYRS</sequence>
<dbReference type="InterPro" id="IPR011990">
    <property type="entry name" value="TPR-like_helical_dom_sf"/>
</dbReference>
<organism evidence="2 3">
    <name type="scientific">Tropilaelaps mercedesae</name>
    <dbReference type="NCBI Taxonomy" id="418985"/>
    <lineage>
        <taxon>Eukaryota</taxon>
        <taxon>Metazoa</taxon>
        <taxon>Ecdysozoa</taxon>
        <taxon>Arthropoda</taxon>
        <taxon>Chelicerata</taxon>
        <taxon>Arachnida</taxon>
        <taxon>Acari</taxon>
        <taxon>Parasitiformes</taxon>
        <taxon>Mesostigmata</taxon>
        <taxon>Gamasina</taxon>
        <taxon>Dermanyssoidea</taxon>
        <taxon>Laelapidae</taxon>
        <taxon>Tropilaelaps</taxon>
    </lineage>
</organism>
<dbReference type="GO" id="GO:0006570">
    <property type="term" value="P:tyrosine metabolic process"/>
    <property type="evidence" value="ECO:0007669"/>
    <property type="project" value="TreeGrafter"/>
</dbReference>
<reference evidence="2 3" key="1">
    <citation type="journal article" date="2017" name="Gigascience">
        <title>Draft genome of the honey bee ectoparasitic mite, Tropilaelaps mercedesae, is shaped by the parasitic life history.</title>
        <authorList>
            <person name="Dong X."/>
            <person name="Armstrong S.D."/>
            <person name="Xia D."/>
            <person name="Makepeace B.L."/>
            <person name="Darby A.C."/>
            <person name="Kadowaki T."/>
        </authorList>
    </citation>
    <scope>NUCLEOTIDE SEQUENCE [LARGE SCALE GENOMIC DNA]</scope>
    <source>
        <strain evidence="2">Wuxi-XJTLU</strain>
    </source>
</reference>
<dbReference type="SUPFAM" id="SSF48452">
    <property type="entry name" value="TPR-like"/>
    <property type="match status" value="1"/>
</dbReference>
<dbReference type="EMBL" id="MNPL01001817">
    <property type="protein sequence ID" value="OQR78796.1"/>
    <property type="molecule type" value="Genomic_DNA"/>
</dbReference>
<protein>
    <submittedName>
        <fullName evidence="2">Tetratricopeptide repeat protein 36 isoform 1</fullName>
    </submittedName>
</protein>
<dbReference type="Gene3D" id="1.25.40.10">
    <property type="entry name" value="Tetratricopeptide repeat domain"/>
    <property type="match status" value="1"/>
</dbReference>
<dbReference type="STRING" id="418985.A0A1V9XZ72"/>
<dbReference type="PANTHER" id="PTHR21405">
    <property type="entry name" value="CDNA SEQUENCE BC021608"/>
    <property type="match status" value="1"/>
</dbReference>
<proteinExistence type="inferred from homology"/>
<dbReference type="Proteomes" id="UP000192247">
    <property type="component" value="Unassembled WGS sequence"/>
</dbReference>
<dbReference type="InParanoid" id="A0A1V9XZ72"/>
<dbReference type="FunCoup" id="A0A1V9XZ72">
    <property type="interactions" value="11"/>
</dbReference>